<evidence type="ECO:0000313" key="1">
    <source>
        <dbReference type="EMBL" id="ODP39455.1"/>
    </source>
</evidence>
<dbReference type="EMBL" id="MDDS01000005">
    <property type="protein sequence ID" value="ODP39455.1"/>
    <property type="molecule type" value="Genomic_DNA"/>
</dbReference>
<organism evidence="1 2">
    <name type="scientific">Sphingomonas turrisvirgatae</name>
    <dbReference type="NCBI Taxonomy" id="1888892"/>
    <lineage>
        <taxon>Bacteria</taxon>
        <taxon>Pseudomonadati</taxon>
        <taxon>Pseudomonadota</taxon>
        <taxon>Alphaproteobacteria</taxon>
        <taxon>Sphingomonadales</taxon>
        <taxon>Sphingomonadaceae</taxon>
        <taxon>Sphingomonas</taxon>
    </lineage>
</organism>
<evidence type="ECO:0000313" key="2">
    <source>
        <dbReference type="Proteomes" id="UP000094487"/>
    </source>
</evidence>
<sequence length="64" mass="7318">MERELALWTDALAFADSHGGEGPDAIARKIDDLRTRERVEEAAWWLSVGRRLTRLYQMHAAPPN</sequence>
<keyword evidence="2" id="KW-1185">Reference proteome</keyword>
<dbReference type="AlphaFoldDB" id="A0A1E3M259"/>
<dbReference type="STRING" id="1888892.BFL28_10305"/>
<gene>
    <name evidence="1" type="ORF">BFL28_10305</name>
</gene>
<dbReference type="Proteomes" id="UP000094487">
    <property type="component" value="Unassembled WGS sequence"/>
</dbReference>
<proteinExistence type="predicted"/>
<protein>
    <submittedName>
        <fullName evidence="1">Uncharacterized protein</fullName>
    </submittedName>
</protein>
<comment type="caution">
    <text evidence="1">The sequence shown here is derived from an EMBL/GenBank/DDBJ whole genome shotgun (WGS) entry which is preliminary data.</text>
</comment>
<dbReference type="RefSeq" id="WP_069318956.1">
    <property type="nucleotide sequence ID" value="NZ_MDDS01000005.1"/>
</dbReference>
<accession>A0A1E3M259</accession>
<reference evidence="1 2" key="1">
    <citation type="submission" date="2016-08" db="EMBL/GenBank/DDBJ databases">
        <title>Draft genome of the agarase producing Sphingomonas sp. MCT13.</title>
        <authorList>
            <person name="D'Andrea M.M."/>
            <person name="Rossolini G.M."/>
            <person name="Thaller M.C."/>
        </authorList>
    </citation>
    <scope>NUCLEOTIDE SEQUENCE [LARGE SCALE GENOMIC DNA]</scope>
    <source>
        <strain evidence="1 2">MCT13</strain>
    </source>
</reference>
<name>A0A1E3M259_9SPHN</name>